<dbReference type="FunFam" id="1.10.10.60:FF:000015">
    <property type="entry name" value="Transcription factor RAX3"/>
    <property type="match status" value="1"/>
</dbReference>
<protein>
    <submittedName>
        <fullName evidence="10">Uncharacterized protein</fullName>
    </submittedName>
</protein>
<sequence>MVKSSCYDNNGLKKGAWSEDEDNKLRAYIHRYGHWNWALLPKFIGLSRSGKSCRLRWMNYLRPNIKHGNFTKEEDDLVIDLHNKLGNKWSTIATKLPGRSDNEIKNRWNTHLKKRVQNEHIESSNEHLGTLEYDQASSKRKPVNKTDLKHQPEARTNLLAGESSESLSYSSVTEISSCQLSDSDCAVFSDFTPLAFNDDELVDNFWSEPFLTDIDVTAPSGNYKLLSPLNFVNEFSSQYSYQDLMMADDQCLWSMMADSYVENNIFIN</sequence>
<keyword evidence="2" id="KW-0677">Repeat</keyword>
<evidence type="ECO:0000256" key="3">
    <source>
        <dbReference type="ARBA" id="ARBA00023015"/>
    </source>
</evidence>
<feature type="region of interest" description="Disordered" evidence="7">
    <location>
        <begin position="119"/>
        <end position="162"/>
    </location>
</feature>
<keyword evidence="6" id="KW-0539">Nucleus</keyword>
<evidence type="ECO:0000256" key="2">
    <source>
        <dbReference type="ARBA" id="ARBA00022737"/>
    </source>
</evidence>
<proteinExistence type="predicted"/>
<dbReference type="GO" id="GO:0005634">
    <property type="term" value="C:nucleus"/>
    <property type="evidence" value="ECO:0007669"/>
    <property type="project" value="UniProtKB-SubCell"/>
</dbReference>
<evidence type="ECO:0000256" key="5">
    <source>
        <dbReference type="ARBA" id="ARBA00023163"/>
    </source>
</evidence>
<dbReference type="Proteomes" id="UP000235145">
    <property type="component" value="Unassembled WGS sequence"/>
</dbReference>
<dbReference type="AlphaFoldDB" id="A0A9R1W491"/>
<feature type="compositionally biased region" description="Basic and acidic residues" evidence="7">
    <location>
        <begin position="144"/>
        <end position="153"/>
    </location>
</feature>
<feature type="domain" description="HTH myb-type" evidence="9">
    <location>
        <begin position="62"/>
        <end position="116"/>
    </location>
</feature>
<dbReference type="InterPro" id="IPR015495">
    <property type="entry name" value="Myb_TF_plants"/>
</dbReference>
<dbReference type="InterPro" id="IPR009057">
    <property type="entry name" value="Homeodomain-like_sf"/>
</dbReference>
<feature type="domain" description="HTH myb-type" evidence="9">
    <location>
        <begin position="9"/>
        <end position="61"/>
    </location>
</feature>
<evidence type="ECO:0000313" key="11">
    <source>
        <dbReference type="Proteomes" id="UP000235145"/>
    </source>
</evidence>
<dbReference type="Pfam" id="PF00249">
    <property type="entry name" value="Myb_DNA-binding"/>
    <property type="match status" value="2"/>
</dbReference>
<dbReference type="InterPro" id="IPR017930">
    <property type="entry name" value="Myb_dom"/>
</dbReference>
<evidence type="ECO:0000256" key="4">
    <source>
        <dbReference type="ARBA" id="ARBA00023125"/>
    </source>
</evidence>
<evidence type="ECO:0000256" key="7">
    <source>
        <dbReference type="SAM" id="MobiDB-lite"/>
    </source>
</evidence>
<dbReference type="GO" id="GO:0003677">
    <property type="term" value="F:DNA binding"/>
    <property type="evidence" value="ECO:0007669"/>
    <property type="project" value="UniProtKB-KW"/>
</dbReference>
<feature type="domain" description="Myb-like" evidence="8">
    <location>
        <begin position="9"/>
        <end position="61"/>
    </location>
</feature>
<dbReference type="InterPro" id="IPR001005">
    <property type="entry name" value="SANT/Myb"/>
</dbReference>
<dbReference type="Gene3D" id="1.10.10.60">
    <property type="entry name" value="Homeodomain-like"/>
    <property type="match status" value="2"/>
</dbReference>
<organism evidence="10 11">
    <name type="scientific">Lactuca sativa</name>
    <name type="common">Garden lettuce</name>
    <dbReference type="NCBI Taxonomy" id="4236"/>
    <lineage>
        <taxon>Eukaryota</taxon>
        <taxon>Viridiplantae</taxon>
        <taxon>Streptophyta</taxon>
        <taxon>Embryophyta</taxon>
        <taxon>Tracheophyta</taxon>
        <taxon>Spermatophyta</taxon>
        <taxon>Magnoliopsida</taxon>
        <taxon>eudicotyledons</taxon>
        <taxon>Gunneridae</taxon>
        <taxon>Pentapetalae</taxon>
        <taxon>asterids</taxon>
        <taxon>campanulids</taxon>
        <taxon>Asterales</taxon>
        <taxon>Asteraceae</taxon>
        <taxon>Cichorioideae</taxon>
        <taxon>Cichorieae</taxon>
        <taxon>Lactucinae</taxon>
        <taxon>Lactuca</taxon>
    </lineage>
</organism>
<evidence type="ECO:0000256" key="6">
    <source>
        <dbReference type="ARBA" id="ARBA00023242"/>
    </source>
</evidence>
<feature type="domain" description="Myb-like" evidence="8">
    <location>
        <begin position="62"/>
        <end position="112"/>
    </location>
</feature>
<evidence type="ECO:0000259" key="8">
    <source>
        <dbReference type="PROSITE" id="PS50090"/>
    </source>
</evidence>
<evidence type="ECO:0000313" key="10">
    <source>
        <dbReference type="EMBL" id="KAJ0219562.1"/>
    </source>
</evidence>
<comment type="caution">
    <text evidence="10">The sequence shown here is derived from an EMBL/GenBank/DDBJ whole genome shotgun (WGS) entry which is preliminary data.</text>
</comment>
<dbReference type="Gramene" id="rna-gnl|WGS:NBSK|LSAT_3X38940_mrna">
    <property type="protein sequence ID" value="cds-PLY83813.1"/>
    <property type="gene ID" value="gene-LSAT_3X38940"/>
</dbReference>
<gene>
    <name evidence="10" type="ORF">LSAT_V11C300117250</name>
</gene>
<name>A0A9R1W491_LACSA</name>
<dbReference type="SUPFAM" id="SSF46689">
    <property type="entry name" value="Homeodomain-like"/>
    <property type="match status" value="1"/>
</dbReference>
<keyword evidence="4" id="KW-0238">DNA-binding</keyword>
<evidence type="ECO:0000256" key="1">
    <source>
        <dbReference type="ARBA" id="ARBA00004123"/>
    </source>
</evidence>
<dbReference type="PANTHER" id="PTHR10641">
    <property type="entry name" value="MYB FAMILY TRANSCRIPTION FACTOR"/>
    <property type="match status" value="1"/>
</dbReference>
<dbReference type="OrthoDB" id="2143914at2759"/>
<dbReference type="PROSITE" id="PS50090">
    <property type="entry name" value="MYB_LIKE"/>
    <property type="match status" value="2"/>
</dbReference>
<dbReference type="EMBL" id="NBSK02000003">
    <property type="protein sequence ID" value="KAJ0219562.1"/>
    <property type="molecule type" value="Genomic_DNA"/>
</dbReference>
<dbReference type="SMART" id="SM00717">
    <property type="entry name" value="SANT"/>
    <property type="match status" value="2"/>
</dbReference>
<reference evidence="10 11" key="1">
    <citation type="journal article" date="2017" name="Nat. Commun.">
        <title>Genome assembly with in vitro proximity ligation data and whole-genome triplication in lettuce.</title>
        <authorList>
            <person name="Reyes-Chin-Wo S."/>
            <person name="Wang Z."/>
            <person name="Yang X."/>
            <person name="Kozik A."/>
            <person name="Arikit S."/>
            <person name="Song C."/>
            <person name="Xia L."/>
            <person name="Froenicke L."/>
            <person name="Lavelle D.O."/>
            <person name="Truco M.J."/>
            <person name="Xia R."/>
            <person name="Zhu S."/>
            <person name="Xu C."/>
            <person name="Xu H."/>
            <person name="Xu X."/>
            <person name="Cox K."/>
            <person name="Korf I."/>
            <person name="Meyers B.C."/>
            <person name="Michelmore R.W."/>
        </authorList>
    </citation>
    <scope>NUCLEOTIDE SEQUENCE [LARGE SCALE GENOMIC DNA]</scope>
    <source>
        <strain evidence="11">cv. Salinas</strain>
        <tissue evidence="10">Seedlings</tissue>
    </source>
</reference>
<keyword evidence="11" id="KW-1185">Reference proteome</keyword>
<dbReference type="PANTHER" id="PTHR10641:SF1277">
    <property type="entry name" value="HOMEODOMAIN-LIKE PROTEIN-RELATED"/>
    <property type="match status" value="1"/>
</dbReference>
<comment type="subcellular location">
    <subcellularLocation>
        <location evidence="1">Nucleus</location>
    </subcellularLocation>
</comment>
<keyword evidence="3" id="KW-0805">Transcription regulation</keyword>
<keyword evidence="5" id="KW-0804">Transcription</keyword>
<dbReference type="PROSITE" id="PS51294">
    <property type="entry name" value="HTH_MYB"/>
    <property type="match status" value="2"/>
</dbReference>
<accession>A0A9R1W491</accession>
<evidence type="ECO:0000259" key="9">
    <source>
        <dbReference type="PROSITE" id="PS51294"/>
    </source>
</evidence>
<dbReference type="CDD" id="cd00167">
    <property type="entry name" value="SANT"/>
    <property type="match status" value="2"/>
</dbReference>